<feature type="binding site" evidence="10">
    <location>
        <position position="81"/>
    </location>
    <ligand>
        <name>Na(+)</name>
        <dbReference type="ChEBI" id="CHEBI:29101"/>
        <note>structural</note>
    </ligand>
</feature>
<comment type="function">
    <text evidence="9 10">Fluoride-specific ion channel. Important for reducing fluoride concentration in the cell, thus reducing its toxicity.</text>
</comment>
<keyword evidence="10" id="KW-0406">Ion transport</keyword>
<keyword evidence="6 10" id="KW-0407">Ion channel</keyword>
<dbReference type="Proteomes" id="UP000735205">
    <property type="component" value="Unassembled WGS sequence"/>
</dbReference>
<evidence type="ECO:0000256" key="7">
    <source>
        <dbReference type="ARBA" id="ARBA00035120"/>
    </source>
</evidence>
<keyword evidence="12" id="KW-1185">Reference proteome</keyword>
<comment type="similarity">
    <text evidence="7 10">Belongs to the fluoride channel Fluc/FEX (TC 1.A.43) family.</text>
</comment>
<proteinExistence type="inferred from homology"/>
<evidence type="ECO:0000256" key="6">
    <source>
        <dbReference type="ARBA" id="ARBA00023303"/>
    </source>
</evidence>
<dbReference type="Pfam" id="PF02537">
    <property type="entry name" value="CRCB"/>
    <property type="match status" value="1"/>
</dbReference>
<feature type="transmembrane region" description="Helical" evidence="10">
    <location>
        <begin position="99"/>
        <end position="119"/>
    </location>
</feature>
<comment type="subcellular location">
    <subcellularLocation>
        <location evidence="1 10">Cell membrane</location>
        <topology evidence="1 10">Multi-pass membrane protein</topology>
    </subcellularLocation>
</comment>
<feature type="transmembrane region" description="Helical" evidence="10">
    <location>
        <begin position="66"/>
        <end position="87"/>
    </location>
</feature>
<feature type="binding site" evidence="10">
    <location>
        <position position="78"/>
    </location>
    <ligand>
        <name>Na(+)</name>
        <dbReference type="ChEBI" id="CHEBI:29101"/>
        <note>structural</note>
    </ligand>
</feature>
<evidence type="ECO:0000256" key="8">
    <source>
        <dbReference type="ARBA" id="ARBA00035585"/>
    </source>
</evidence>
<keyword evidence="10" id="KW-0915">Sodium</keyword>
<keyword evidence="2 10" id="KW-1003">Cell membrane</keyword>
<evidence type="ECO:0000256" key="4">
    <source>
        <dbReference type="ARBA" id="ARBA00022989"/>
    </source>
</evidence>
<evidence type="ECO:0000256" key="9">
    <source>
        <dbReference type="ARBA" id="ARBA00049940"/>
    </source>
</evidence>
<protein>
    <recommendedName>
        <fullName evidence="10">Fluoride-specific ion channel FluC</fullName>
    </recommendedName>
</protein>
<dbReference type="RefSeq" id="WP_213793188.1">
    <property type="nucleotide sequence ID" value="NZ_JAAMFJ010000002.1"/>
</dbReference>
<keyword evidence="10" id="KW-0479">Metal-binding</keyword>
<reference evidence="11 12" key="1">
    <citation type="submission" date="2020-02" db="EMBL/GenBank/DDBJ databases">
        <title>Fructobacillus sp. isolated from paper mulberry of Taiwan.</title>
        <authorList>
            <person name="Lin S.-T."/>
        </authorList>
    </citation>
    <scope>NUCLEOTIDE SEQUENCE [LARGE SCALE GENOMIC DNA]</scope>
    <source>
        <strain evidence="11 12">M1-21</strain>
    </source>
</reference>
<evidence type="ECO:0000256" key="1">
    <source>
        <dbReference type="ARBA" id="ARBA00004651"/>
    </source>
</evidence>
<evidence type="ECO:0000256" key="2">
    <source>
        <dbReference type="ARBA" id="ARBA00022475"/>
    </source>
</evidence>
<accession>A0ABS5QUL8</accession>
<keyword evidence="10" id="KW-0813">Transport</keyword>
<comment type="catalytic activity">
    <reaction evidence="8">
        <text>fluoride(in) = fluoride(out)</text>
        <dbReference type="Rhea" id="RHEA:76159"/>
        <dbReference type="ChEBI" id="CHEBI:17051"/>
    </reaction>
    <physiologicalReaction direction="left-to-right" evidence="8">
        <dbReference type="Rhea" id="RHEA:76160"/>
    </physiologicalReaction>
</comment>
<evidence type="ECO:0000256" key="10">
    <source>
        <dbReference type="HAMAP-Rule" id="MF_00454"/>
    </source>
</evidence>
<sequence length="139" mass="15039">MPESKPQIELLVVFFGGMIGGAARYLLSLVPLVGTWPAMTVLINTVGTGLLACLAAYMKEKQEKPAYLQSFLGTGILGGFTTFGALMVESQQMIKNSHYLFLVLLWVASLALAFLALHFGEKFGRKLSYPQAKGADHVA</sequence>
<dbReference type="HAMAP" id="MF_00454">
    <property type="entry name" value="FluC"/>
    <property type="match status" value="1"/>
</dbReference>
<evidence type="ECO:0000256" key="5">
    <source>
        <dbReference type="ARBA" id="ARBA00023136"/>
    </source>
</evidence>
<comment type="caution">
    <text evidence="11">The sequence shown here is derived from an EMBL/GenBank/DDBJ whole genome shotgun (WGS) entry which is preliminary data.</text>
</comment>
<evidence type="ECO:0000313" key="11">
    <source>
        <dbReference type="EMBL" id="MBS9336637.1"/>
    </source>
</evidence>
<dbReference type="InterPro" id="IPR003691">
    <property type="entry name" value="FluC"/>
</dbReference>
<evidence type="ECO:0000313" key="12">
    <source>
        <dbReference type="Proteomes" id="UP000735205"/>
    </source>
</evidence>
<name>A0ABS5QUL8_9LACO</name>
<feature type="transmembrane region" description="Helical" evidence="10">
    <location>
        <begin position="33"/>
        <end position="54"/>
    </location>
</feature>
<evidence type="ECO:0000256" key="3">
    <source>
        <dbReference type="ARBA" id="ARBA00022692"/>
    </source>
</evidence>
<gene>
    <name evidence="10" type="primary">fluC</name>
    <name evidence="10" type="synonym">crcB</name>
    <name evidence="11" type="ORF">G6R28_05280</name>
</gene>
<organism evidence="11 12">
    <name type="scientific">Fructobacillus papyrifericola</name>
    <dbReference type="NCBI Taxonomy" id="2713172"/>
    <lineage>
        <taxon>Bacteria</taxon>
        <taxon>Bacillati</taxon>
        <taxon>Bacillota</taxon>
        <taxon>Bacilli</taxon>
        <taxon>Lactobacillales</taxon>
        <taxon>Lactobacillaceae</taxon>
        <taxon>Fructobacillus</taxon>
    </lineage>
</organism>
<dbReference type="EMBL" id="JAAMFJ010000002">
    <property type="protein sequence ID" value="MBS9336637.1"/>
    <property type="molecule type" value="Genomic_DNA"/>
</dbReference>
<keyword evidence="4 10" id="KW-1133">Transmembrane helix</keyword>
<keyword evidence="5 10" id="KW-0472">Membrane</keyword>
<comment type="activity regulation">
    <text evidence="10">Na(+) is not transported, but it plays an essential structural role and its presence is essential for fluoride channel function.</text>
</comment>
<feature type="transmembrane region" description="Helical" evidence="10">
    <location>
        <begin position="7"/>
        <end position="27"/>
    </location>
</feature>
<keyword evidence="3 10" id="KW-0812">Transmembrane</keyword>